<reference evidence="12" key="1">
    <citation type="submission" date="2015-10" db="EMBL/GenBank/DDBJ databases">
        <title>Description of Candidatus Tenderia electrophaga gen. nov, sp. nov., an Uncultivated Electroautotroph from a Biocathode Enrichment.</title>
        <authorList>
            <person name="Eddie B.J."/>
            <person name="Malanoski A.P."/>
            <person name="Wang Z."/>
            <person name="Hall R.J."/>
            <person name="Oh S.D."/>
            <person name="Heiner C."/>
            <person name="Lin B."/>
            <person name="Strycharz-Glaven S.M."/>
        </authorList>
    </citation>
    <scope>NUCLEOTIDE SEQUENCE [LARGE SCALE GENOMIC DNA]</scope>
    <source>
        <strain evidence="12">NRL1</strain>
    </source>
</reference>
<dbReference type="CDD" id="cd06261">
    <property type="entry name" value="TM_PBP2"/>
    <property type="match status" value="1"/>
</dbReference>
<comment type="similarity">
    <text evidence="2 10">Belongs to the binding-protein-dependent transport system permease family. CysTW subfamily.</text>
</comment>
<keyword evidence="13" id="KW-1185">Reference proteome</keyword>
<evidence type="ECO:0000256" key="9">
    <source>
        <dbReference type="RuleBase" id="RU363032"/>
    </source>
</evidence>
<dbReference type="InterPro" id="IPR051124">
    <property type="entry name" value="Phosphate_Transport_Permease"/>
</dbReference>
<dbReference type="PANTHER" id="PTHR30425:SF1">
    <property type="entry name" value="PHOSPHATE TRANSPORT SYSTEM PERMEASE PROTEIN PSTC"/>
    <property type="match status" value="1"/>
</dbReference>
<evidence type="ECO:0000256" key="5">
    <source>
        <dbReference type="ARBA" id="ARBA00022592"/>
    </source>
</evidence>
<dbReference type="EMBL" id="CP013099">
    <property type="protein sequence ID" value="ALP51881.1"/>
    <property type="molecule type" value="Genomic_DNA"/>
</dbReference>
<keyword evidence="8 9" id="KW-0472">Membrane</keyword>
<dbReference type="InterPro" id="IPR011864">
    <property type="entry name" value="Phosphate_PstC"/>
</dbReference>
<keyword evidence="3 9" id="KW-0813">Transport</keyword>
<keyword evidence="10" id="KW-0997">Cell inner membrane</keyword>
<feature type="transmembrane region" description="Helical" evidence="9">
    <location>
        <begin position="115"/>
        <end position="140"/>
    </location>
</feature>
<gene>
    <name evidence="12" type="ORF">Tel_01300</name>
</gene>
<evidence type="ECO:0000313" key="13">
    <source>
        <dbReference type="Proteomes" id="UP000055136"/>
    </source>
</evidence>
<evidence type="ECO:0000313" key="12">
    <source>
        <dbReference type="EMBL" id="ALP51881.1"/>
    </source>
</evidence>
<feature type="transmembrane region" description="Helical" evidence="9">
    <location>
        <begin position="21"/>
        <end position="41"/>
    </location>
</feature>
<evidence type="ECO:0000256" key="10">
    <source>
        <dbReference type="RuleBase" id="RU363054"/>
    </source>
</evidence>
<sequence>MILSSPSTLSHRNADRKLTPLLALTASGAALLLLLVLIFLLRESWPVLSNGGWLRFVSDQSWHPLEGSFGLMPMVWATLAVACGAIIIAAPFGLAGALFEYFYAAPMLARVYRMMVVLLAGIPSVVFGLWGLTVLVPLIARWQPPGASLFTAIVILALMILPTVALTSSAALRSVPDALLHGAAALGMTRKGIVTGVAIPAAHSGILGGVLLATARALGETMAVLMVAGNVVQNPTGLFEPVRVLTANIALEMAYATGDHRAGLFASGLLLTLMVLVLAGLAARSERRG</sequence>
<dbReference type="Pfam" id="PF00528">
    <property type="entry name" value="BPD_transp_1"/>
    <property type="match status" value="1"/>
</dbReference>
<evidence type="ECO:0000256" key="6">
    <source>
        <dbReference type="ARBA" id="ARBA00022692"/>
    </source>
</evidence>
<keyword evidence="4" id="KW-1003">Cell membrane</keyword>
<dbReference type="PROSITE" id="PS50928">
    <property type="entry name" value="ABC_TM1"/>
    <property type="match status" value="1"/>
</dbReference>
<keyword evidence="6 9" id="KW-0812">Transmembrane</keyword>
<dbReference type="InterPro" id="IPR035906">
    <property type="entry name" value="MetI-like_sf"/>
</dbReference>
<proteinExistence type="inferred from homology"/>
<dbReference type="PANTHER" id="PTHR30425">
    <property type="entry name" value="PHOSPHATE TRANSPORT SYSTEM PERMEASE PROTEIN PST"/>
    <property type="match status" value="1"/>
</dbReference>
<evidence type="ECO:0000256" key="7">
    <source>
        <dbReference type="ARBA" id="ARBA00022989"/>
    </source>
</evidence>
<evidence type="ECO:0000256" key="3">
    <source>
        <dbReference type="ARBA" id="ARBA00022448"/>
    </source>
</evidence>
<dbReference type="GO" id="GO:0005886">
    <property type="term" value="C:plasma membrane"/>
    <property type="evidence" value="ECO:0007669"/>
    <property type="project" value="UniProtKB-SubCell"/>
</dbReference>
<dbReference type="Gene3D" id="1.10.3720.10">
    <property type="entry name" value="MetI-like"/>
    <property type="match status" value="1"/>
</dbReference>
<protein>
    <recommendedName>
        <fullName evidence="10">Phosphate transport system permease protein</fullName>
    </recommendedName>
</protein>
<feature type="transmembrane region" description="Helical" evidence="9">
    <location>
        <begin position="262"/>
        <end position="283"/>
    </location>
</feature>
<dbReference type="Proteomes" id="UP000055136">
    <property type="component" value="Chromosome"/>
</dbReference>
<dbReference type="NCBIfam" id="TIGR02138">
    <property type="entry name" value="phosphate_pstC"/>
    <property type="match status" value="1"/>
</dbReference>
<feature type="transmembrane region" description="Helical" evidence="9">
    <location>
        <begin position="74"/>
        <end position="103"/>
    </location>
</feature>
<keyword evidence="7 9" id="KW-1133">Transmembrane helix</keyword>
<evidence type="ECO:0000256" key="4">
    <source>
        <dbReference type="ARBA" id="ARBA00022475"/>
    </source>
</evidence>
<dbReference type="InterPro" id="IPR000515">
    <property type="entry name" value="MetI-like"/>
</dbReference>
<evidence type="ECO:0000256" key="1">
    <source>
        <dbReference type="ARBA" id="ARBA00004651"/>
    </source>
</evidence>
<dbReference type="KEGG" id="tee:Tel_01300"/>
<comment type="subcellular location">
    <subcellularLocation>
        <location evidence="10">Cell inner membrane</location>
        <topology evidence="10">Multi-pass membrane protein</topology>
    </subcellularLocation>
    <subcellularLocation>
        <location evidence="1 9">Cell membrane</location>
        <topology evidence="1 9">Multi-pass membrane protein</topology>
    </subcellularLocation>
</comment>
<organism evidence="12 13">
    <name type="scientific">Candidatus Tenderia electrophaga</name>
    <dbReference type="NCBI Taxonomy" id="1748243"/>
    <lineage>
        <taxon>Bacteria</taxon>
        <taxon>Pseudomonadati</taxon>
        <taxon>Pseudomonadota</taxon>
        <taxon>Gammaproteobacteria</taxon>
        <taxon>Candidatus Tenderiales</taxon>
        <taxon>Candidatus Tenderiaceae</taxon>
        <taxon>Candidatus Tenderia</taxon>
    </lineage>
</organism>
<name>A0A0S2T9P8_9GAMM</name>
<dbReference type="GO" id="GO:0006817">
    <property type="term" value="P:phosphate ion transport"/>
    <property type="evidence" value="ECO:0007669"/>
    <property type="project" value="UniProtKB-KW"/>
</dbReference>
<dbReference type="GO" id="GO:0005315">
    <property type="term" value="F:phosphate transmembrane transporter activity"/>
    <property type="evidence" value="ECO:0007669"/>
    <property type="project" value="InterPro"/>
</dbReference>
<comment type="function">
    <text evidence="10">Part of the binding-protein-dependent transport system for phosphate; probably responsible for the translocation of the substrate across the membrane.</text>
</comment>
<keyword evidence="5 10" id="KW-0592">Phosphate transport</keyword>
<dbReference type="SUPFAM" id="SSF161098">
    <property type="entry name" value="MetI-like"/>
    <property type="match status" value="1"/>
</dbReference>
<evidence type="ECO:0000259" key="11">
    <source>
        <dbReference type="PROSITE" id="PS50928"/>
    </source>
</evidence>
<feature type="transmembrane region" description="Helical" evidence="9">
    <location>
        <begin position="193"/>
        <end position="215"/>
    </location>
</feature>
<dbReference type="AlphaFoldDB" id="A0A0S2T9P8"/>
<evidence type="ECO:0000256" key="2">
    <source>
        <dbReference type="ARBA" id="ARBA00007069"/>
    </source>
</evidence>
<feature type="domain" description="ABC transmembrane type-1" evidence="11">
    <location>
        <begin position="75"/>
        <end position="282"/>
    </location>
</feature>
<dbReference type="STRING" id="1748243.Tel_01300"/>
<accession>A0A0S2T9P8</accession>
<evidence type="ECO:0000256" key="8">
    <source>
        <dbReference type="ARBA" id="ARBA00023136"/>
    </source>
</evidence>
<feature type="transmembrane region" description="Helical" evidence="9">
    <location>
        <begin position="146"/>
        <end position="172"/>
    </location>
</feature>